<sequence>MIAMPLVICLGSYIPAFMLSDRALSRHAPFLSCLPRSDVI</sequence>
<proteinExistence type="predicted"/>
<gene>
    <name evidence="1" type="ORF">GXY_16573</name>
</gene>
<comment type="caution">
    <text evidence="1">The sequence shown here is derived from an EMBL/GenBank/DDBJ whole genome shotgun (WGS) entry which is preliminary data.</text>
</comment>
<dbReference type="HOGENOM" id="CLU_3291222_0_0_5"/>
<organism evidence="1 2">
    <name type="scientific">Novacetimonas hansenii ATCC 23769</name>
    <dbReference type="NCBI Taxonomy" id="714995"/>
    <lineage>
        <taxon>Bacteria</taxon>
        <taxon>Pseudomonadati</taxon>
        <taxon>Pseudomonadota</taxon>
        <taxon>Alphaproteobacteria</taxon>
        <taxon>Acetobacterales</taxon>
        <taxon>Acetobacteraceae</taxon>
        <taxon>Novacetimonas</taxon>
    </lineage>
</organism>
<evidence type="ECO:0000313" key="1">
    <source>
        <dbReference type="EMBL" id="EFG82763.1"/>
    </source>
</evidence>
<dbReference type="EMBL" id="ADTV01000070">
    <property type="protein sequence ID" value="EFG82763.1"/>
    <property type="molecule type" value="Genomic_DNA"/>
</dbReference>
<protein>
    <submittedName>
        <fullName evidence="1">Uncharacterized protein</fullName>
    </submittedName>
</protein>
<evidence type="ECO:0000313" key="2">
    <source>
        <dbReference type="Proteomes" id="UP000006468"/>
    </source>
</evidence>
<dbReference type="AlphaFoldDB" id="D5QJI0"/>
<reference evidence="1 2" key="1">
    <citation type="journal article" date="2010" name="J. Bacteriol.">
        <title>Genome sequence of a cellulose-producing bacterium, Gluconacetobacter hansenii ATCC 23769.</title>
        <authorList>
            <person name="Iyer P.R."/>
            <person name="Geib S.M."/>
            <person name="Catchmark J."/>
            <person name="Kao T.H."/>
            <person name="Tien M."/>
        </authorList>
    </citation>
    <scope>NUCLEOTIDE SEQUENCE [LARGE SCALE GENOMIC DNA]</scope>
    <source>
        <strain evidence="1 2">ATCC 23769</strain>
    </source>
</reference>
<name>D5QJI0_NOVHA</name>
<accession>D5QJI0</accession>
<dbReference type="Proteomes" id="UP000006468">
    <property type="component" value="Chromosome"/>
</dbReference>